<name>A0A4Y8UN49_9GAMM</name>
<protein>
    <recommendedName>
        <fullName evidence="2">Mannosyl-glycoprotein endo-beta-N-acetylglucosamidase-like domain-containing protein</fullName>
    </recommendedName>
</protein>
<proteinExistence type="predicted"/>
<comment type="caution">
    <text evidence="3">The sequence shown here is derived from an EMBL/GenBank/DDBJ whole genome shotgun (WGS) entry which is preliminary data.</text>
</comment>
<dbReference type="AlphaFoldDB" id="A0A4Y8UN49"/>
<dbReference type="InterPro" id="IPR053195">
    <property type="entry name" value="Bax-like"/>
</dbReference>
<dbReference type="Proteomes" id="UP000298133">
    <property type="component" value="Unassembled WGS sequence"/>
</dbReference>
<dbReference type="InterPro" id="IPR002901">
    <property type="entry name" value="MGlyc_endo_b_GlcNAc-like_dom"/>
</dbReference>
<feature type="signal peptide" evidence="1">
    <location>
        <begin position="1"/>
        <end position="32"/>
    </location>
</feature>
<keyword evidence="4" id="KW-1185">Reference proteome</keyword>
<accession>A0A4Y8UN49</accession>
<dbReference type="OrthoDB" id="9788155at2"/>
<feature type="domain" description="Mannosyl-glycoprotein endo-beta-N-acetylglucosamidase-like" evidence="2">
    <location>
        <begin position="103"/>
        <end position="221"/>
    </location>
</feature>
<dbReference type="PANTHER" id="PTHR40572">
    <property type="entry name" value="PROTEIN BAX"/>
    <property type="match status" value="1"/>
</dbReference>
<dbReference type="EMBL" id="SPIA01000001">
    <property type="protein sequence ID" value="TFH68723.1"/>
    <property type="molecule type" value="Genomic_DNA"/>
</dbReference>
<dbReference type="PANTHER" id="PTHR40572:SF1">
    <property type="entry name" value="PROTEIN BAX"/>
    <property type="match status" value="1"/>
</dbReference>
<gene>
    <name evidence="3" type="ORF">E3W66_01845</name>
</gene>
<organism evidence="3 4">
    <name type="scientific">Gammaproteobacteria bacterium LSUCC0057</name>
    <dbReference type="NCBI Taxonomy" id="2559237"/>
    <lineage>
        <taxon>Bacteria</taxon>
        <taxon>Pseudomonadati</taxon>
        <taxon>Pseudomonadota</taxon>
        <taxon>Gammaproteobacteria</taxon>
        <taxon>Cellvibrionales</taxon>
        <taxon>Porticoccaceae</taxon>
        <taxon>SAR92 clade</taxon>
    </lineage>
</organism>
<evidence type="ECO:0000256" key="1">
    <source>
        <dbReference type="SAM" id="SignalP"/>
    </source>
</evidence>
<dbReference type="Pfam" id="PF01832">
    <property type="entry name" value="Glucosaminidase"/>
    <property type="match status" value="1"/>
</dbReference>
<evidence type="ECO:0000313" key="3">
    <source>
        <dbReference type="EMBL" id="TFH68723.1"/>
    </source>
</evidence>
<sequence length="235" mass="27261">MASLLRRFKPHYLLALLLLVKLFTMVSASVQSADQHSPVQLKKQRFEQTLVPAVERVHREWQTRFDTVAQLLELGDPNAQLQPLRERFGAASDRELLAALKPHPVSIVLAQAAIESGWGTSRFYREANNVFGIWSTNRSEPRIAARGKRDGKTVWLKQYASLDDSIRDYYRLIAKGAAYQQFRQARLRSQDPLKLVPYLTAYSERREAYTRQVSQVLRQNQFSRYDQSDDHGQWR</sequence>
<reference evidence="3 4" key="1">
    <citation type="submission" date="2019-03" db="EMBL/GenBank/DDBJ databases">
        <title>Draft genome of Gammaproteobacteria bacterium LSUCC0057, a member of the SAR92 clade.</title>
        <authorList>
            <person name="Lanclos V.C."/>
            <person name="Doiron C."/>
            <person name="Henson M.W."/>
            <person name="Thrash J.C."/>
        </authorList>
    </citation>
    <scope>NUCLEOTIDE SEQUENCE [LARGE SCALE GENOMIC DNA]</scope>
    <source>
        <strain evidence="3 4">LSUCC0057</strain>
    </source>
</reference>
<evidence type="ECO:0000313" key="4">
    <source>
        <dbReference type="Proteomes" id="UP000298133"/>
    </source>
</evidence>
<feature type="chain" id="PRO_5021341205" description="Mannosyl-glycoprotein endo-beta-N-acetylglucosamidase-like domain-containing protein" evidence="1">
    <location>
        <begin position="33"/>
        <end position="235"/>
    </location>
</feature>
<evidence type="ECO:0000259" key="2">
    <source>
        <dbReference type="Pfam" id="PF01832"/>
    </source>
</evidence>
<keyword evidence="1" id="KW-0732">Signal</keyword>
<dbReference type="GO" id="GO:0004040">
    <property type="term" value="F:amidase activity"/>
    <property type="evidence" value="ECO:0007669"/>
    <property type="project" value="InterPro"/>
</dbReference>
<dbReference type="Gene3D" id="1.10.530.10">
    <property type="match status" value="1"/>
</dbReference>